<dbReference type="Gene3D" id="1.10.10.10">
    <property type="entry name" value="Winged helix-like DNA-binding domain superfamily/Winged helix DNA-binding domain"/>
    <property type="match status" value="1"/>
</dbReference>
<accession>H1YE20</accession>
<sequence>MLDVTSIADAELVVLLKEGHRAAFSEIYARYQGLLYIYACKIVKDEDEAEDIVQDIFIYLWSKHSQIQFNSSLSAYLYSAVRYKFFDLLDRKKVRVDYAESLGKFLDTGVAITDEYIREKELANLIEKEIARLPAKMREVFELSRKAHLSHREIAQKLNLSEKTVKNQVNNSLKELRFKLGLFSILLFLFK</sequence>
<dbReference type="eggNOG" id="COG1595">
    <property type="taxonomic scope" value="Bacteria"/>
</dbReference>
<dbReference type="PANTHER" id="PTHR43133:SF46">
    <property type="entry name" value="RNA POLYMERASE SIGMA-70 FACTOR ECF SUBFAMILY"/>
    <property type="match status" value="1"/>
</dbReference>
<dbReference type="OrthoDB" id="659569at2"/>
<dbReference type="RefSeq" id="WP_008504864.1">
    <property type="nucleotide sequence ID" value="NZ_CM001403.1"/>
</dbReference>
<dbReference type="GO" id="GO:0016987">
    <property type="term" value="F:sigma factor activity"/>
    <property type="evidence" value="ECO:0007669"/>
    <property type="project" value="UniProtKB-KW"/>
</dbReference>
<dbReference type="InterPro" id="IPR014327">
    <property type="entry name" value="RNA_pol_sigma70_bacteroid"/>
</dbReference>
<dbReference type="SUPFAM" id="SSF88946">
    <property type="entry name" value="Sigma2 domain of RNA polymerase sigma factors"/>
    <property type="match status" value="1"/>
</dbReference>
<dbReference type="HOGENOM" id="CLU_047691_4_1_10"/>
<dbReference type="Gene3D" id="1.10.1740.10">
    <property type="match status" value="1"/>
</dbReference>
<comment type="similarity">
    <text evidence="1">Belongs to the sigma-70 factor family. ECF subfamily.</text>
</comment>
<name>H1YE20_9SPHI</name>
<dbReference type="InterPro" id="IPR007627">
    <property type="entry name" value="RNA_pol_sigma70_r2"/>
</dbReference>
<dbReference type="GO" id="GO:0003677">
    <property type="term" value="F:DNA binding"/>
    <property type="evidence" value="ECO:0007669"/>
    <property type="project" value="InterPro"/>
</dbReference>
<protein>
    <submittedName>
        <fullName evidence="7">RNA polymerase, sigma-24 subunit, ECF subfamily</fullName>
    </submittedName>
</protein>
<dbReference type="STRING" id="714943.Mucpa_1024"/>
<dbReference type="SUPFAM" id="SSF88659">
    <property type="entry name" value="Sigma3 and sigma4 domains of RNA polymerase sigma factors"/>
    <property type="match status" value="1"/>
</dbReference>
<dbReference type="InterPro" id="IPR013249">
    <property type="entry name" value="RNA_pol_sigma70_r4_t2"/>
</dbReference>
<keyword evidence="4" id="KW-0804">Transcription</keyword>
<evidence type="ECO:0000313" key="7">
    <source>
        <dbReference type="EMBL" id="EHQ25198.1"/>
    </source>
</evidence>
<dbReference type="GO" id="GO:0006352">
    <property type="term" value="P:DNA-templated transcription initiation"/>
    <property type="evidence" value="ECO:0007669"/>
    <property type="project" value="InterPro"/>
</dbReference>
<keyword evidence="2" id="KW-0805">Transcription regulation</keyword>
<dbReference type="InterPro" id="IPR039425">
    <property type="entry name" value="RNA_pol_sigma-70-like"/>
</dbReference>
<evidence type="ECO:0000256" key="2">
    <source>
        <dbReference type="ARBA" id="ARBA00023015"/>
    </source>
</evidence>
<evidence type="ECO:0000256" key="4">
    <source>
        <dbReference type="ARBA" id="ARBA00023163"/>
    </source>
</evidence>
<dbReference type="InterPro" id="IPR013324">
    <property type="entry name" value="RNA_pol_sigma_r3/r4-like"/>
</dbReference>
<reference evidence="7" key="1">
    <citation type="submission" date="2011-09" db="EMBL/GenBank/DDBJ databases">
        <title>The permanent draft genome of Mucilaginibacter paludis DSM 18603.</title>
        <authorList>
            <consortium name="US DOE Joint Genome Institute (JGI-PGF)"/>
            <person name="Lucas S."/>
            <person name="Han J."/>
            <person name="Lapidus A."/>
            <person name="Bruce D."/>
            <person name="Goodwin L."/>
            <person name="Pitluck S."/>
            <person name="Peters L."/>
            <person name="Kyrpides N."/>
            <person name="Mavromatis K."/>
            <person name="Ivanova N."/>
            <person name="Mikhailova N."/>
            <person name="Held B."/>
            <person name="Detter J.C."/>
            <person name="Tapia R."/>
            <person name="Han C."/>
            <person name="Land M."/>
            <person name="Hauser L."/>
            <person name="Markowitz V."/>
            <person name="Cheng J.-F."/>
            <person name="Hugenholtz P."/>
            <person name="Woyke T."/>
            <person name="Wu D."/>
            <person name="Tindall B."/>
            <person name="Brambilla E."/>
            <person name="Klenk H.-P."/>
            <person name="Eisen J.A."/>
        </authorList>
    </citation>
    <scope>NUCLEOTIDE SEQUENCE [LARGE SCALE GENOMIC DNA]</scope>
    <source>
        <strain evidence="7">DSM 18603</strain>
    </source>
</reference>
<keyword evidence="8" id="KW-1185">Reference proteome</keyword>
<dbReference type="Proteomes" id="UP000002774">
    <property type="component" value="Chromosome"/>
</dbReference>
<evidence type="ECO:0000256" key="1">
    <source>
        <dbReference type="ARBA" id="ARBA00010641"/>
    </source>
</evidence>
<dbReference type="Pfam" id="PF08281">
    <property type="entry name" value="Sigma70_r4_2"/>
    <property type="match status" value="1"/>
</dbReference>
<organism evidence="7 8">
    <name type="scientific">Mucilaginibacter paludis DSM 18603</name>
    <dbReference type="NCBI Taxonomy" id="714943"/>
    <lineage>
        <taxon>Bacteria</taxon>
        <taxon>Pseudomonadati</taxon>
        <taxon>Bacteroidota</taxon>
        <taxon>Sphingobacteriia</taxon>
        <taxon>Sphingobacteriales</taxon>
        <taxon>Sphingobacteriaceae</taxon>
        <taxon>Mucilaginibacter</taxon>
    </lineage>
</organism>
<feature type="domain" description="RNA polymerase sigma-70 region 2" evidence="5">
    <location>
        <begin position="27"/>
        <end position="93"/>
    </location>
</feature>
<evidence type="ECO:0000313" key="8">
    <source>
        <dbReference type="Proteomes" id="UP000002774"/>
    </source>
</evidence>
<dbReference type="NCBIfam" id="TIGR02937">
    <property type="entry name" value="sigma70-ECF"/>
    <property type="match status" value="1"/>
</dbReference>
<dbReference type="EMBL" id="CM001403">
    <property type="protein sequence ID" value="EHQ25198.1"/>
    <property type="molecule type" value="Genomic_DNA"/>
</dbReference>
<dbReference type="NCBIfam" id="TIGR02985">
    <property type="entry name" value="Sig70_bacteroi1"/>
    <property type="match status" value="1"/>
</dbReference>
<dbReference type="AlphaFoldDB" id="H1YE20"/>
<dbReference type="InterPro" id="IPR014284">
    <property type="entry name" value="RNA_pol_sigma-70_dom"/>
</dbReference>
<dbReference type="InterPro" id="IPR036388">
    <property type="entry name" value="WH-like_DNA-bd_sf"/>
</dbReference>
<proteinExistence type="inferred from homology"/>
<evidence type="ECO:0000259" key="6">
    <source>
        <dbReference type="Pfam" id="PF08281"/>
    </source>
</evidence>
<keyword evidence="3" id="KW-0731">Sigma factor</keyword>
<evidence type="ECO:0000256" key="3">
    <source>
        <dbReference type="ARBA" id="ARBA00023082"/>
    </source>
</evidence>
<feature type="domain" description="RNA polymerase sigma factor 70 region 4 type 2" evidence="6">
    <location>
        <begin position="125"/>
        <end position="176"/>
    </location>
</feature>
<evidence type="ECO:0000259" key="5">
    <source>
        <dbReference type="Pfam" id="PF04542"/>
    </source>
</evidence>
<dbReference type="PANTHER" id="PTHR43133">
    <property type="entry name" value="RNA POLYMERASE ECF-TYPE SIGMA FACTO"/>
    <property type="match status" value="1"/>
</dbReference>
<gene>
    <name evidence="7" type="ORF">Mucpa_1024</name>
</gene>
<dbReference type="InterPro" id="IPR013325">
    <property type="entry name" value="RNA_pol_sigma_r2"/>
</dbReference>
<dbReference type="Pfam" id="PF04542">
    <property type="entry name" value="Sigma70_r2"/>
    <property type="match status" value="1"/>
</dbReference>